<dbReference type="EMBL" id="CP141261">
    <property type="protein sequence ID" value="WRL62857.1"/>
    <property type="molecule type" value="Genomic_DNA"/>
</dbReference>
<dbReference type="SUPFAM" id="SSF56801">
    <property type="entry name" value="Acetyl-CoA synthetase-like"/>
    <property type="match status" value="1"/>
</dbReference>
<evidence type="ECO:0000313" key="2">
    <source>
        <dbReference type="EMBL" id="WRL62857.1"/>
    </source>
</evidence>
<evidence type="ECO:0000313" key="3">
    <source>
        <dbReference type="Proteomes" id="UP001324287"/>
    </source>
</evidence>
<organism evidence="2 3">
    <name type="scientific">Blastococcus brunescens</name>
    <dbReference type="NCBI Taxonomy" id="1564165"/>
    <lineage>
        <taxon>Bacteria</taxon>
        <taxon>Bacillati</taxon>
        <taxon>Actinomycetota</taxon>
        <taxon>Actinomycetes</taxon>
        <taxon>Geodermatophilales</taxon>
        <taxon>Geodermatophilaceae</taxon>
        <taxon>Blastococcus</taxon>
    </lineage>
</organism>
<dbReference type="InterPro" id="IPR025110">
    <property type="entry name" value="AMP-bd_C"/>
</dbReference>
<name>A0ABZ1AWA9_9ACTN</name>
<feature type="domain" description="AMP-binding enzyme C-terminal" evidence="1">
    <location>
        <begin position="76"/>
        <end position="151"/>
    </location>
</feature>
<dbReference type="InterPro" id="IPR050237">
    <property type="entry name" value="ATP-dep_AMP-bd_enzyme"/>
</dbReference>
<dbReference type="InterPro" id="IPR045851">
    <property type="entry name" value="AMP-bd_C_sf"/>
</dbReference>
<keyword evidence="3" id="KW-1185">Reference proteome</keyword>
<dbReference type="Proteomes" id="UP001324287">
    <property type="component" value="Chromosome"/>
</dbReference>
<dbReference type="PANTHER" id="PTHR43767:SF1">
    <property type="entry name" value="NONRIBOSOMAL PEPTIDE SYNTHASE PES1 (EUROFUNG)-RELATED"/>
    <property type="match status" value="1"/>
</dbReference>
<protein>
    <recommendedName>
        <fullName evidence="1">AMP-binding enzyme C-terminal domain-containing protein</fullName>
    </recommendedName>
</protein>
<dbReference type="RefSeq" id="WP_324274206.1">
    <property type="nucleotide sequence ID" value="NZ_CP141261.1"/>
</dbReference>
<dbReference type="Pfam" id="PF13193">
    <property type="entry name" value="AMP-binding_C"/>
    <property type="match status" value="1"/>
</dbReference>
<dbReference type="InterPro" id="IPR042099">
    <property type="entry name" value="ANL_N_sf"/>
</dbReference>
<evidence type="ECO:0000259" key="1">
    <source>
        <dbReference type="Pfam" id="PF13193"/>
    </source>
</evidence>
<accession>A0ABZ1AWA9</accession>
<dbReference type="Gene3D" id="3.30.300.30">
    <property type="match status" value="1"/>
</dbReference>
<proteinExistence type="predicted"/>
<sequence>MVPGSGQVGELASTGALPLGYLNDPELTAEVFRTIDGIRYAVPGDAAALEADGTLRFLGRGSGVINTGGEKVFAEEVEQALVDHPAVTEAVVVGVPDPRWGNQVTALVVQSDGAELPEGELADHMRERLAGYKRPRSIVAVANLQRTASGKVDRRWAQQQALELFDPQPRER</sequence>
<reference evidence="2 3" key="1">
    <citation type="submission" date="2023-12" db="EMBL/GenBank/DDBJ databases">
        <title>Blastococcus brunescens sp. nov., an actonobacterium isolated from sandstone collected in sahara desert.</title>
        <authorList>
            <person name="Gtari M."/>
            <person name="Ghodhbane F."/>
        </authorList>
    </citation>
    <scope>NUCLEOTIDE SEQUENCE [LARGE SCALE GENOMIC DNA]</scope>
    <source>
        <strain evidence="2 3">BMG 8361</strain>
    </source>
</reference>
<dbReference type="Gene3D" id="3.40.50.12780">
    <property type="entry name" value="N-terminal domain of ligase-like"/>
    <property type="match status" value="1"/>
</dbReference>
<dbReference type="PANTHER" id="PTHR43767">
    <property type="entry name" value="LONG-CHAIN-FATTY-ACID--COA LIGASE"/>
    <property type="match status" value="1"/>
</dbReference>
<gene>
    <name evidence="2" type="ORF">U6N30_23675</name>
</gene>